<dbReference type="AlphaFoldDB" id="A0A369QBX1"/>
<reference evidence="2 3" key="1">
    <citation type="submission" date="2018-04" db="EMBL/GenBank/DDBJ databases">
        <title>Adhaeribacter sp. HMF7616 genome sequencing and assembly.</title>
        <authorList>
            <person name="Kang H."/>
            <person name="Kang J."/>
            <person name="Cha I."/>
            <person name="Kim H."/>
            <person name="Joh K."/>
        </authorList>
    </citation>
    <scope>NUCLEOTIDE SEQUENCE [LARGE SCALE GENOMIC DNA]</scope>
    <source>
        <strain evidence="2 3">HMF7616</strain>
    </source>
</reference>
<dbReference type="InterPro" id="IPR036515">
    <property type="entry name" value="Transposase_17_sf"/>
</dbReference>
<comment type="caution">
    <text evidence="2">The sequence shown here is derived from an EMBL/GenBank/DDBJ whole genome shotgun (WGS) entry which is preliminary data.</text>
</comment>
<dbReference type="RefSeq" id="WP_115371455.1">
    <property type="nucleotide sequence ID" value="NZ_QASA01000001.1"/>
</dbReference>
<dbReference type="GO" id="GO:0006313">
    <property type="term" value="P:DNA transposition"/>
    <property type="evidence" value="ECO:0007669"/>
    <property type="project" value="InterPro"/>
</dbReference>
<dbReference type="GO" id="GO:0043565">
    <property type="term" value="F:sequence-specific DNA binding"/>
    <property type="evidence" value="ECO:0007669"/>
    <property type="project" value="TreeGrafter"/>
</dbReference>
<dbReference type="PANTHER" id="PTHR36966:SF1">
    <property type="entry name" value="REP-ASSOCIATED TYROSINE TRANSPOSASE"/>
    <property type="match status" value="1"/>
</dbReference>
<dbReference type="OrthoDB" id="9788881at2"/>
<accession>A0A369QBX1</accession>
<organism evidence="2 3">
    <name type="scientific">Adhaeribacter pallidiroseus</name>
    <dbReference type="NCBI Taxonomy" id="2072847"/>
    <lineage>
        <taxon>Bacteria</taxon>
        <taxon>Pseudomonadati</taxon>
        <taxon>Bacteroidota</taxon>
        <taxon>Cytophagia</taxon>
        <taxon>Cytophagales</taxon>
        <taxon>Hymenobacteraceae</taxon>
        <taxon>Adhaeribacter</taxon>
    </lineage>
</organism>
<dbReference type="SUPFAM" id="SSF143422">
    <property type="entry name" value="Transposase IS200-like"/>
    <property type="match status" value="1"/>
</dbReference>
<feature type="domain" description="Transposase IS200-like" evidence="1">
    <location>
        <begin position="9"/>
        <end position="149"/>
    </location>
</feature>
<dbReference type="PANTHER" id="PTHR36966">
    <property type="entry name" value="REP-ASSOCIATED TYROSINE TRANSPOSASE"/>
    <property type="match status" value="1"/>
</dbReference>
<evidence type="ECO:0000259" key="1">
    <source>
        <dbReference type="SMART" id="SM01321"/>
    </source>
</evidence>
<dbReference type="Proteomes" id="UP000253919">
    <property type="component" value="Unassembled WGS sequence"/>
</dbReference>
<dbReference type="EMBL" id="QASA01000001">
    <property type="protein sequence ID" value="RDC61942.1"/>
    <property type="molecule type" value="Genomic_DNA"/>
</dbReference>
<protein>
    <recommendedName>
        <fullName evidence="1">Transposase IS200-like domain-containing protein</fullName>
    </recommendedName>
</protein>
<dbReference type="Gene3D" id="3.30.70.1290">
    <property type="entry name" value="Transposase IS200-like"/>
    <property type="match status" value="1"/>
</dbReference>
<evidence type="ECO:0000313" key="2">
    <source>
        <dbReference type="EMBL" id="RDC61942.1"/>
    </source>
</evidence>
<dbReference type="NCBIfam" id="NF047646">
    <property type="entry name" value="REP_Tyr_transpos"/>
    <property type="match status" value="1"/>
</dbReference>
<dbReference type="InterPro" id="IPR002686">
    <property type="entry name" value="Transposase_17"/>
</dbReference>
<proteinExistence type="predicted"/>
<gene>
    <name evidence="2" type="ORF">AHMF7616_00532</name>
</gene>
<dbReference type="Pfam" id="PF01797">
    <property type="entry name" value="Y1_Tnp"/>
    <property type="match status" value="1"/>
</dbReference>
<dbReference type="SMART" id="SM01321">
    <property type="entry name" value="Y1_Tnp"/>
    <property type="match status" value="1"/>
</dbReference>
<keyword evidence="3" id="KW-1185">Reference proteome</keyword>
<evidence type="ECO:0000313" key="3">
    <source>
        <dbReference type="Proteomes" id="UP000253919"/>
    </source>
</evidence>
<name>A0A369QBX1_9BACT</name>
<dbReference type="InterPro" id="IPR052715">
    <property type="entry name" value="RAYT_transposase"/>
</dbReference>
<sequence>MSEKYKIRDADKIYFITFAVVHWVDVFTRREYNDLLIESLQYCQQKKGLEVYAWVIMSNHLHLALGTTGQEPLNNIIRDFKKYTSVALIRAIQANEQESRKEWMLAIFQKAAESSSKHQKYQFWQNQYHPVALLDNSKQQRCLDYIHQNPVKAGMVAEAEHYVYSSALDYASGKGLLPIKFME</sequence>
<dbReference type="GO" id="GO:0004803">
    <property type="term" value="F:transposase activity"/>
    <property type="evidence" value="ECO:0007669"/>
    <property type="project" value="InterPro"/>
</dbReference>